<dbReference type="EMBL" id="JAFMPT010000004">
    <property type="protein sequence ID" value="MCC1483942.1"/>
    <property type="molecule type" value="Genomic_DNA"/>
</dbReference>
<feature type="chain" id="PRO_5045286202" evidence="1">
    <location>
        <begin position="23"/>
        <end position="638"/>
    </location>
</feature>
<gene>
    <name evidence="2" type="ORF">J1C55_05010</name>
</gene>
<evidence type="ECO:0000256" key="1">
    <source>
        <dbReference type="SAM" id="SignalP"/>
    </source>
</evidence>
<comment type="caution">
    <text evidence="2">The sequence shown here is derived from an EMBL/GenBank/DDBJ whole genome shotgun (WGS) entry which is preliminary data.</text>
</comment>
<proteinExistence type="predicted"/>
<evidence type="ECO:0000313" key="3">
    <source>
        <dbReference type="Proteomes" id="UP000778797"/>
    </source>
</evidence>
<name>A0ABS8ENQ7_9FLAO</name>
<accession>A0ABS8ENQ7</accession>
<organism evidence="2 3">
    <name type="scientific">Winogradskyella immobilis</name>
    <dbReference type="NCBI Taxonomy" id="2816852"/>
    <lineage>
        <taxon>Bacteria</taxon>
        <taxon>Pseudomonadati</taxon>
        <taxon>Bacteroidota</taxon>
        <taxon>Flavobacteriia</taxon>
        <taxon>Flavobacteriales</taxon>
        <taxon>Flavobacteriaceae</taxon>
        <taxon>Winogradskyella</taxon>
    </lineage>
</organism>
<dbReference type="Proteomes" id="UP000778797">
    <property type="component" value="Unassembled WGS sequence"/>
</dbReference>
<keyword evidence="1" id="KW-0732">Signal</keyword>
<dbReference type="RefSeq" id="WP_227476384.1">
    <property type="nucleotide sequence ID" value="NZ_JAFMPT010000004.1"/>
</dbReference>
<reference evidence="3" key="1">
    <citation type="submission" date="2021-03" db="EMBL/GenBank/DDBJ databases">
        <title>Genome of Cognatishimia sp. F0-27.</title>
        <authorList>
            <person name="Ping X."/>
        </authorList>
    </citation>
    <scope>NUCLEOTIDE SEQUENCE [LARGE SCALE GENOMIC DNA]</scope>
    <source>
        <strain evidence="3">E313</strain>
    </source>
</reference>
<dbReference type="Pfam" id="PF14121">
    <property type="entry name" value="Porin_10"/>
    <property type="match status" value="1"/>
</dbReference>
<dbReference type="InterPro" id="IPR025631">
    <property type="entry name" value="Porin_10"/>
</dbReference>
<protein>
    <submittedName>
        <fullName evidence="2">Porin</fullName>
    </submittedName>
</protein>
<keyword evidence="3" id="KW-1185">Reference proteome</keyword>
<evidence type="ECO:0000313" key="2">
    <source>
        <dbReference type="EMBL" id="MCC1483942.1"/>
    </source>
</evidence>
<sequence>MKFFKSRIIFIAFLLVHVSFYAQPSNVKTLPKNNKANIELYNIVDLKNDSTYVDTTLTIKKDYKYNYLRKDNFNLIQFANIGQTYNTLSFDASSNKTLPLFGARAKHFNYMEVDDINYYHVPTPLTELFYKTAFEQGQVLDAFFTVNTSKQFNFSIAYKGLRSLGNYENVLTSTGNFRFTTNYKSKNNRYNMRGHIVTQDLSNQENGGLSDADVERFINGEEEVLDRSIFEPNFDNAENILEGERFYLNHQYSLINKKDSLSNNKLSINNIISFEDKFYRFTQSNVESSFFGNAFTNEINDEVTLEHFYSEFGAIYSNNILGNFAFNINYTDINYGYDSLVLLEGESITNRIKTSFIGFNGSYSKQIGKLKIDGSIGANLSNNIEGNYLDTAISYNLFEDIKLRGSININSRLPNYNQLLYQSDYINYNWDNQSEFDNINTQQISLSLLSDKYLNANIDISNIDNYTFFNLVDTVEGVNVIRPEQYNESLQYLRVKLQKEFKLGKFSLDNTIMYQNVTSSLDVLNVPAFITRNTLYFTDDIFDKALKFQTGITFNYFSEYNGNGYDPLLAEFYTQNETEIGGFPRLDFFINAKIRQTRIFLKAEHFNSSFTGFDFFSAPNNPYRDFNVRFGLVWNFFI</sequence>
<reference evidence="3" key="2">
    <citation type="submission" date="2023-07" db="EMBL/GenBank/DDBJ databases">
        <title>Genome of Winogradskyella sp. E313.</title>
        <authorList>
            <person name="Zhou Y."/>
        </authorList>
    </citation>
    <scope>NUCLEOTIDE SEQUENCE [LARGE SCALE GENOMIC DNA]</scope>
    <source>
        <strain evidence="3">E313</strain>
    </source>
</reference>
<feature type="signal peptide" evidence="1">
    <location>
        <begin position="1"/>
        <end position="22"/>
    </location>
</feature>